<sequence>MTDFRFVEGTCIIALFLSLFLMQISFDLGNEFSKTLGSSHKKLRTQEVNVDDVVVDVLVDRVDDVVVDVVVDRVVVVVVDGDIESLLSSLVDLATVVKIEEA</sequence>
<proteinExistence type="predicted"/>
<reference evidence="2" key="3">
    <citation type="submission" date="2015-04" db="UniProtKB">
        <authorList>
            <consortium name="EnsemblPlants"/>
        </authorList>
    </citation>
    <scope>IDENTIFICATION</scope>
    <source>
        <strain evidence="2">cv. Jemalong A17</strain>
    </source>
</reference>
<keyword evidence="1" id="KW-0812">Transmembrane</keyword>
<gene>
    <name evidence="1" type="ordered locus">MTR_2g460700</name>
</gene>
<dbReference type="EnsemblPlants" id="KEH38067">
    <property type="protein sequence ID" value="KEH38067"/>
    <property type="gene ID" value="MTR_2g460700"/>
</dbReference>
<protein>
    <submittedName>
        <fullName evidence="1">Transmembrane protein, putative</fullName>
    </submittedName>
</protein>
<evidence type="ECO:0000313" key="2">
    <source>
        <dbReference type="EnsemblPlants" id="KEH38067"/>
    </source>
</evidence>
<name>A0A072V8A5_MEDTR</name>
<organism evidence="1 3">
    <name type="scientific">Medicago truncatula</name>
    <name type="common">Barrel medic</name>
    <name type="synonym">Medicago tribuloides</name>
    <dbReference type="NCBI Taxonomy" id="3880"/>
    <lineage>
        <taxon>Eukaryota</taxon>
        <taxon>Viridiplantae</taxon>
        <taxon>Streptophyta</taxon>
        <taxon>Embryophyta</taxon>
        <taxon>Tracheophyta</taxon>
        <taxon>Spermatophyta</taxon>
        <taxon>Magnoliopsida</taxon>
        <taxon>eudicotyledons</taxon>
        <taxon>Gunneridae</taxon>
        <taxon>Pentapetalae</taxon>
        <taxon>rosids</taxon>
        <taxon>fabids</taxon>
        <taxon>Fabales</taxon>
        <taxon>Fabaceae</taxon>
        <taxon>Papilionoideae</taxon>
        <taxon>50 kb inversion clade</taxon>
        <taxon>NPAAA clade</taxon>
        <taxon>Hologalegina</taxon>
        <taxon>IRL clade</taxon>
        <taxon>Trifolieae</taxon>
        <taxon>Medicago</taxon>
    </lineage>
</organism>
<dbReference type="Proteomes" id="UP000002051">
    <property type="component" value="Chromosome 2"/>
</dbReference>
<keyword evidence="3" id="KW-1185">Reference proteome</keyword>
<dbReference type="HOGENOM" id="CLU_2281587_0_0_1"/>
<evidence type="ECO:0000313" key="3">
    <source>
        <dbReference type="Proteomes" id="UP000002051"/>
    </source>
</evidence>
<dbReference type="EMBL" id="CM001218">
    <property type="protein sequence ID" value="KEH38067.1"/>
    <property type="molecule type" value="Genomic_DNA"/>
</dbReference>
<reference evidence="1 3" key="1">
    <citation type="journal article" date="2011" name="Nature">
        <title>The Medicago genome provides insight into the evolution of rhizobial symbioses.</title>
        <authorList>
            <person name="Young N.D."/>
            <person name="Debelle F."/>
            <person name="Oldroyd G.E."/>
            <person name="Geurts R."/>
            <person name="Cannon S.B."/>
            <person name="Udvardi M.K."/>
            <person name="Benedito V.A."/>
            <person name="Mayer K.F."/>
            <person name="Gouzy J."/>
            <person name="Schoof H."/>
            <person name="Van de Peer Y."/>
            <person name="Proost S."/>
            <person name="Cook D.R."/>
            <person name="Meyers B.C."/>
            <person name="Spannagl M."/>
            <person name="Cheung F."/>
            <person name="De Mita S."/>
            <person name="Krishnakumar V."/>
            <person name="Gundlach H."/>
            <person name="Zhou S."/>
            <person name="Mudge J."/>
            <person name="Bharti A.K."/>
            <person name="Murray J.D."/>
            <person name="Naoumkina M.A."/>
            <person name="Rosen B."/>
            <person name="Silverstein K.A."/>
            <person name="Tang H."/>
            <person name="Rombauts S."/>
            <person name="Zhao P.X."/>
            <person name="Zhou P."/>
            <person name="Barbe V."/>
            <person name="Bardou P."/>
            <person name="Bechner M."/>
            <person name="Bellec A."/>
            <person name="Berger A."/>
            <person name="Berges H."/>
            <person name="Bidwell S."/>
            <person name="Bisseling T."/>
            <person name="Choisne N."/>
            <person name="Couloux A."/>
            <person name="Denny R."/>
            <person name="Deshpande S."/>
            <person name="Dai X."/>
            <person name="Doyle J.J."/>
            <person name="Dudez A.M."/>
            <person name="Farmer A.D."/>
            <person name="Fouteau S."/>
            <person name="Franken C."/>
            <person name="Gibelin C."/>
            <person name="Gish J."/>
            <person name="Goldstein S."/>
            <person name="Gonzalez A.J."/>
            <person name="Green P.J."/>
            <person name="Hallab A."/>
            <person name="Hartog M."/>
            <person name="Hua A."/>
            <person name="Humphray S.J."/>
            <person name="Jeong D.H."/>
            <person name="Jing Y."/>
            <person name="Jocker A."/>
            <person name="Kenton S.M."/>
            <person name="Kim D.J."/>
            <person name="Klee K."/>
            <person name="Lai H."/>
            <person name="Lang C."/>
            <person name="Lin S."/>
            <person name="Macmil S.L."/>
            <person name="Magdelenat G."/>
            <person name="Matthews L."/>
            <person name="McCorrison J."/>
            <person name="Monaghan E.L."/>
            <person name="Mun J.H."/>
            <person name="Najar F.Z."/>
            <person name="Nicholson C."/>
            <person name="Noirot C."/>
            <person name="O'Bleness M."/>
            <person name="Paule C.R."/>
            <person name="Poulain J."/>
            <person name="Prion F."/>
            <person name="Qin B."/>
            <person name="Qu C."/>
            <person name="Retzel E.F."/>
            <person name="Riddle C."/>
            <person name="Sallet E."/>
            <person name="Samain S."/>
            <person name="Samson N."/>
            <person name="Sanders I."/>
            <person name="Saurat O."/>
            <person name="Scarpelli C."/>
            <person name="Schiex T."/>
            <person name="Segurens B."/>
            <person name="Severin A.J."/>
            <person name="Sherrier D.J."/>
            <person name="Shi R."/>
            <person name="Sims S."/>
            <person name="Singer S.R."/>
            <person name="Sinharoy S."/>
            <person name="Sterck L."/>
            <person name="Viollet A."/>
            <person name="Wang B.B."/>
            <person name="Wang K."/>
            <person name="Wang M."/>
            <person name="Wang X."/>
            <person name="Warfsmann J."/>
            <person name="Weissenbach J."/>
            <person name="White D.D."/>
            <person name="White J.D."/>
            <person name="Wiley G.B."/>
            <person name="Wincker P."/>
            <person name="Xing Y."/>
            <person name="Yang L."/>
            <person name="Yao Z."/>
            <person name="Ying F."/>
            <person name="Zhai J."/>
            <person name="Zhou L."/>
            <person name="Zuber A."/>
            <person name="Denarie J."/>
            <person name="Dixon R.A."/>
            <person name="May G.D."/>
            <person name="Schwartz D.C."/>
            <person name="Rogers J."/>
            <person name="Quetier F."/>
            <person name="Town C.D."/>
            <person name="Roe B.A."/>
        </authorList>
    </citation>
    <scope>NUCLEOTIDE SEQUENCE [LARGE SCALE GENOMIC DNA]</scope>
    <source>
        <strain evidence="1">A17</strain>
        <strain evidence="2 3">cv. Jemalong A17</strain>
    </source>
</reference>
<accession>A0A072V8A5</accession>
<reference evidence="1 3" key="2">
    <citation type="journal article" date="2014" name="BMC Genomics">
        <title>An improved genome release (version Mt4.0) for the model legume Medicago truncatula.</title>
        <authorList>
            <person name="Tang H."/>
            <person name="Krishnakumar V."/>
            <person name="Bidwell S."/>
            <person name="Rosen B."/>
            <person name="Chan A."/>
            <person name="Zhou S."/>
            <person name="Gentzbittel L."/>
            <person name="Childs K.L."/>
            <person name="Yandell M."/>
            <person name="Gundlach H."/>
            <person name="Mayer K.F."/>
            <person name="Schwartz D.C."/>
            <person name="Town C.D."/>
        </authorList>
    </citation>
    <scope>GENOME REANNOTATION</scope>
    <source>
        <strain evidence="1">A17</strain>
        <strain evidence="2 3">cv. Jemalong A17</strain>
    </source>
</reference>
<dbReference type="AlphaFoldDB" id="A0A072V8A5"/>
<keyword evidence="1" id="KW-0472">Membrane</keyword>
<evidence type="ECO:0000313" key="1">
    <source>
        <dbReference type="EMBL" id="KEH38067.1"/>
    </source>
</evidence>